<evidence type="ECO:0000313" key="2">
    <source>
        <dbReference type="EMBL" id="RCI12129.1"/>
    </source>
</evidence>
<keyword evidence="3" id="KW-1185">Reference proteome</keyword>
<proteinExistence type="predicted"/>
<accession>A0A367LCH3</accession>
<gene>
    <name evidence="2" type="ORF">L249_0578</name>
</gene>
<dbReference type="EMBL" id="LKCN02000007">
    <property type="protein sequence ID" value="RCI12129.1"/>
    <property type="molecule type" value="Genomic_DNA"/>
</dbReference>
<protein>
    <submittedName>
        <fullName evidence="2">Uncharacterized protein</fullName>
    </submittedName>
</protein>
<sequence>MGNKREDEYEKEKGSRPTSRVAPVTTTAFILSEGVCELYVCRLYGMFFHEVVSCCWITAQMLQSLSNQVGGGKSVIYHICKTESSVERTMIYHLCGHSYV</sequence>
<feature type="compositionally biased region" description="Basic and acidic residues" evidence="1">
    <location>
        <begin position="1"/>
        <end position="15"/>
    </location>
</feature>
<feature type="non-terminal residue" evidence="2">
    <location>
        <position position="100"/>
    </location>
</feature>
<feature type="region of interest" description="Disordered" evidence="1">
    <location>
        <begin position="1"/>
        <end position="20"/>
    </location>
</feature>
<evidence type="ECO:0000313" key="3">
    <source>
        <dbReference type="Proteomes" id="UP000253664"/>
    </source>
</evidence>
<dbReference type="Proteomes" id="UP000253664">
    <property type="component" value="Unassembled WGS sequence"/>
</dbReference>
<dbReference type="AlphaFoldDB" id="A0A367LCH3"/>
<comment type="caution">
    <text evidence="2">The sequence shown here is derived from an EMBL/GenBank/DDBJ whole genome shotgun (WGS) entry which is preliminary data.</text>
</comment>
<evidence type="ECO:0000256" key="1">
    <source>
        <dbReference type="SAM" id="MobiDB-lite"/>
    </source>
</evidence>
<name>A0A367LCH3_9HYPO</name>
<reference evidence="2 3" key="1">
    <citation type="journal article" date="2015" name="BMC Genomics">
        <title>Insights from the genome of Ophiocordyceps polyrhachis-furcata to pathogenicity and host specificity in insect fungi.</title>
        <authorList>
            <person name="Wichadakul D."/>
            <person name="Kobmoo N."/>
            <person name="Ingsriswang S."/>
            <person name="Tangphatsornruang S."/>
            <person name="Chantasingh D."/>
            <person name="Luangsa-ard J.J."/>
            <person name="Eurwilaichitr L."/>
        </authorList>
    </citation>
    <scope>NUCLEOTIDE SEQUENCE [LARGE SCALE GENOMIC DNA]</scope>
    <source>
        <strain evidence="2 3">BCC 54312</strain>
    </source>
</reference>
<organism evidence="2 3">
    <name type="scientific">Ophiocordyceps polyrhachis-furcata BCC 54312</name>
    <dbReference type="NCBI Taxonomy" id="1330021"/>
    <lineage>
        <taxon>Eukaryota</taxon>
        <taxon>Fungi</taxon>
        <taxon>Dikarya</taxon>
        <taxon>Ascomycota</taxon>
        <taxon>Pezizomycotina</taxon>
        <taxon>Sordariomycetes</taxon>
        <taxon>Hypocreomycetidae</taxon>
        <taxon>Hypocreales</taxon>
        <taxon>Ophiocordycipitaceae</taxon>
        <taxon>Ophiocordyceps</taxon>
    </lineage>
</organism>